<evidence type="ECO:0000256" key="1">
    <source>
        <dbReference type="SAM" id="MobiDB-lite"/>
    </source>
</evidence>
<dbReference type="RefSeq" id="WP_284032019.1">
    <property type="nucleotide sequence ID" value="NZ_CP126154.1"/>
</dbReference>
<dbReference type="AlphaFoldDB" id="A0ABD5W7K0"/>
<name>A0ABD5W7K0_9EURY</name>
<keyword evidence="3" id="KW-1185">Reference proteome</keyword>
<comment type="caution">
    <text evidence="2">The sequence shown here is derived from an EMBL/GenBank/DDBJ whole genome shotgun (WGS) entry which is preliminary data.</text>
</comment>
<dbReference type="EMBL" id="JBHTAH010000004">
    <property type="protein sequence ID" value="MFC7069336.1"/>
    <property type="molecule type" value="Genomic_DNA"/>
</dbReference>
<evidence type="ECO:0000313" key="2">
    <source>
        <dbReference type="EMBL" id="MFC7069336.1"/>
    </source>
</evidence>
<feature type="region of interest" description="Disordered" evidence="1">
    <location>
        <begin position="1"/>
        <end position="50"/>
    </location>
</feature>
<evidence type="ECO:0000313" key="3">
    <source>
        <dbReference type="Proteomes" id="UP001596461"/>
    </source>
</evidence>
<gene>
    <name evidence="2" type="ORF">ACFQL9_06750</name>
</gene>
<reference evidence="2 3" key="1">
    <citation type="journal article" date="2019" name="Int. J. Syst. Evol. Microbiol.">
        <title>The Global Catalogue of Microorganisms (GCM) 10K type strain sequencing project: providing services to taxonomists for standard genome sequencing and annotation.</title>
        <authorList>
            <consortium name="The Broad Institute Genomics Platform"/>
            <consortium name="The Broad Institute Genome Sequencing Center for Infectious Disease"/>
            <person name="Wu L."/>
            <person name="Ma J."/>
        </authorList>
    </citation>
    <scope>NUCLEOTIDE SEQUENCE [LARGE SCALE GENOMIC DNA]</scope>
    <source>
        <strain evidence="2 3">DT31</strain>
    </source>
</reference>
<organism evidence="2 3">
    <name type="scientific">Halobaculum lipolyticum</name>
    <dbReference type="NCBI Taxonomy" id="3032001"/>
    <lineage>
        <taxon>Archaea</taxon>
        <taxon>Methanobacteriati</taxon>
        <taxon>Methanobacteriota</taxon>
        <taxon>Stenosarchaea group</taxon>
        <taxon>Halobacteria</taxon>
        <taxon>Halobacteriales</taxon>
        <taxon>Haloferacaceae</taxon>
        <taxon>Halobaculum</taxon>
    </lineage>
</organism>
<dbReference type="Pfam" id="PF25951">
    <property type="entry name" value="DUF7989"/>
    <property type="match status" value="1"/>
</dbReference>
<accession>A0ABD5W7K0</accession>
<feature type="compositionally biased region" description="Acidic residues" evidence="1">
    <location>
        <begin position="1"/>
        <end position="15"/>
    </location>
</feature>
<proteinExistence type="predicted"/>
<dbReference type="Proteomes" id="UP001596461">
    <property type="component" value="Unassembled WGS sequence"/>
</dbReference>
<protein>
    <submittedName>
        <fullName evidence="2">Uncharacterized protein</fullName>
    </submittedName>
</protein>
<dbReference type="InterPro" id="IPR058742">
    <property type="entry name" value="DUF7989"/>
</dbReference>
<dbReference type="GeneID" id="81123842"/>
<sequence>MTDGDESTADGDTVADVDHEAPEGAVDPNAVWERGEEPPAAETDGDDDRP</sequence>